<name>K1U5K0_9ZZZZ</name>
<evidence type="ECO:0000259" key="1">
    <source>
        <dbReference type="Pfam" id="PF13089"/>
    </source>
</evidence>
<keyword evidence="2" id="KW-0418">Kinase</keyword>
<comment type="caution">
    <text evidence="2">The sequence shown here is derived from an EMBL/GenBank/DDBJ whole genome shotgun (WGS) entry which is preliminary data.</text>
</comment>
<dbReference type="SUPFAM" id="SSF140356">
    <property type="entry name" value="PPK N-terminal domain-like"/>
    <property type="match status" value="1"/>
</dbReference>
<dbReference type="InterPro" id="IPR036832">
    <property type="entry name" value="PPK_N_dom_sf"/>
</dbReference>
<dbReference type="GO" id="GO:0016301">
    <property type="term" value="F:kinase activity"/>
    <property type="evidence" value="ECO:0007669"/>
    <property type="project" value="UniProtKB-KW"/>
</dbReference>
<accession>K1U5K0</accession>
<feature type="domain" description="Polyphosphate kinase N-terminal" evidence="1">
    <location>
        <begin position="1"/>
        <end position="59"/>
    </location>
</feature>
<proteinExistence type="predicted"/>
<keyword evidence="2" id="KW-0808">Transferase</keyword>
<dbReference type="InterPro" id="IPR025198">
    <property type="entry name" value="PPK_N_dom"/>
</dbReference>
<evidence type="ECO:0000313" key="2">
    <source>
        <dbReference type="EMBL" id="EKC75314.1"/>
    </source>
</evidence>
<dbReference type="Pfam" id="PF13089">
    <property type="entry name" value="PP_kinase_N"/>
    <property type="match status" value="1"/>
</dbReference>
<protein>
    <submittedName>
        <fullName evidence="2">Polyphosphate kinase 1</fullName>
    </submittedName>
</protein>
<reference evidence="2" key="1">
    <citation type="journal article" date="2013" name="Environ. Microbiol.">
        <title>Microbiota from the distal guts of lean and obese adolescents exhibit partial functional redundancy besides clear differences in community structure.</title>
        <authorList>
            <person name="Ferrer M."/>
            <person name="Ruiz A."/>
            <person name="Lanza F."/>
            <person name="Haange S.B."/>
            <person name="Oberbach A."/>
            <person name="Till H."/>
            <person name="Bargiela R."/>
            <person name="Campoy C."/>
            <person name="Segura M.T."/>
            <person name="Richter M."/>
            <person name="von Bergen M."/>
            <person name="Seifert J."/>
            <person name="Suarez A."/>
        </authorList>
    </citation>
    <scope>NUCLEOTIDE SEQUENCE</scope>
</reference>
<dbReference type="EMBL" id="AJWY01003451">
    <property type="protein sequence ID" value="EKC75314.1"/>
    <property type="molecule type" value="Genomic_DNA"/>
</dbReference>
<dbReference type="AlphaFoldDB" id="K1U5K0"/>
<sequence>MVRVGSLYDQTLLKNNKLDIVTHMTPSEQIAAITPRVAELQAKCDKYYQHLLSALKENKYIKVDFDHLDKQQEHYWKAIFHL</sequence>
<dbReference type="Gene3D" id="1.20.58.310">
    <property type="entry name" value="Polyphosphate kinase N-terminal domain"/>
    <property type="match status" value="1"/>
</dbReference>
<organism evidence="2">
    <name type="scientific">human gut metagenome</name>
    <dbReference type="NCBI Taxonomy" id="408170"/>
    <lineage>
        <taxon>unclassified sequences</taxon>
        <taxon>metagenomes</taxon>
        <taxon>organismal metagenomes</taxon>
    </lineage>
</organism>
<gene>
    <name evidence="2" type="ORF">LEA_05279</name>
</gene>